<accession>A0ABS7WU39</accession>
<dbReference type="EMBL" id="JACGBB010000018">
    <property type="protein sequence ID" value="MBZ7987906.1"/>
    <property type="molecule type" value="Genomic_DNA"/>
</dbReference>
<dbReference type="SUPFAM" id="SSF52833">
    <property type="entry name" value="Thioredoxin-like"/>
    <property type="match status" value="1"/>
</dbReference>
<dbReference type="Proteomes" id="UP000786183">
    <property type="component" value="Unassembled WGS sequence"/>
</dbReference>
<evidence type="ECO:0000313" key="2">
    <source>
        <dbReference type="Proteomes" id="UP000786183"/>
    </source>
</evidence>
<dbReference type="Gene3D" id="3.40.30.10">
    <property type="entry name" value="Glutaredoxin"/>
    <property type="match status" value="1"/>
</dbReference>
<gene>
    <name evidence="1" type="ORF">AVCANL283_07340</name>
</gene>
<comment type="caution">
    <text evidence="1">The sequence shown here is derived from an EMBL/GenBank/DDBJ whole genome shotgun (WGS) entry which is preliminary data.</text>
</comment>
<evidence type="ECO:0000313" key="1">
    <source>
        <dbReference type="EMBL" id="MBZ7987906.1"/>
    </source>
</evidence>
<organism evidence="1 2">
    <name type="scientific">Campylobacter canadensis</name>
    <dbReference type="NCBI Taxonomy" id="449520"/>
    <lineage>
        <taxon>Bacteria</taxon>
        <taxon>Pseudomonadati</taxon>
        <taxon>Campylobacterota</taxon>
        <taxon>Epsilonproteobacteria</taxon>
        <taxon>Campylobacterales</taxon>
        <taxon>Campylobacteraceae</taxon>
        <taxon>Campylobacter</taxon>
    </lineage>
</organism>
<dbReference type="InterPro" id="IPR036249">
    <property type="entry name" value="Thioredoxin-like_sf"/>
</dbReference>
<dbReference type="RefSeq" id="WP_172233760.1">
    <property type="nucleotide sequence ID" value="NZ_CP035946.1"/>
</dbReference>
<name>A0ABS7WU39_9BACT</name>
<keyword evidence="2" id="KW-1185">Reference proteome</keyword>
<sequence>MKKVILLSAISASILASEISDKALDLIKSMMPSDKIEIKLENTEKLDDTGFEMIEFGIYQDGNKLGEDIVFSNGVILSPEIVNIKSSKNYKLEYSQKKEEQKKAQIVGKIPNFLKEHKDIVIFLGDSKASVADVVFSDPDCPYCRKHLEYLMQTKEIKPTAFILTPLPMHKDALAKSVLILDEIKKAKNDKDKLEVLKKYFAQVDFKAPANDKLDKYKKVTDVIFYDLGISATPSIFENVKIK</sequence>
<protein>
    <submittedName>
        <fullName evidence="1">Thioredoxin fold domain-containing protein</fullName>
    </submittedName>
</protein>
<reference evidence="1 2" key="1">
    <citation type="submission" date="2020-07" db="EMBL/GenBank/DDBJ databases">
        <title>Transfer of Campylobacter canadensis to the novel genus Avispirillum gen. nov., that also includes two novel species recovered from migratory waterfowl: Avispirillum anseris sp. nov. and Avispirillum brantae sp. nov.</title>
        <authorList>
            <person name="Miller W.G."/>
            <person name="Chapman M.H."/>
            <person name="Yee E."/>
            <person name="Inglis G.D."/>
        </authorList>
    </citation>
    <scope>NUCLEOTIDE SEQUENCE [LARGE SCALE GENOMIC DNA]</scope>
    <source>
        <strain evidence="1 2">L283</strain>
    </source>
</reference>
<proteinExistence type="predicted"/>